<dbReference type="Gene3D" id="3.40.50.620">
    <property type="entry name" value="HUPs"/>
    <property type="match status" value="2"/>
</dbReference>
<sequence length="300" mass="31349">MVTGPMVVGVDGSASSLLAADWASDEALRHGVPLRLVYASLWHRYEGSGLVTSLARSGSQVMAENIVGSTAERVRRRVPSVRVTTDVLPEEAVGALLEEGQRAFAVVTGSRGRGGIAGMLLGSVSLAVAARAHCPVVVVRGDKAGLEGAHGRIVLGIGDVDVDSPAVRFAFAEARLRTCGLDVVRAWRWPSHETADHPRVVGEPSPSYEAQASCLLDEALAKAEHDYPDVALRRVVSEGPARKVLLRLSAAADLLIVGAQRRPGQAGMQLGRVAHTVLHHAACPVAVVSRGVAAADGTTP</sequence>
<dbReference type="EMBL" id="JBIBEG010000019">
    <property type="protein sequence ID" value="MFF5900844.1"/>
    <property type="molecule type" value="Genomic_DNA"/>
</dbReference>
<feature type="domain" description="UspA" evidence="2">
    <location>
        <begin position="152"/>
        <end position="288"/>
    </location>
</feature>
<protein>
    <submittedName>
        <fullName evidence="3">Universal stress protein</fullName>
    </submittedName>
</protein>
<name>A0ABW6XGJ5_9ACTN</name>
<dbReference type="PRINTS" id="PR01438">
    <property type="entry name" value="UNVRSLSTRESS"/>
</dbReference>
<dbReference type="Pfam" id="PF00582">
    <property type="entry name" value="Usp"/>
    <property type="match status" value="2"/>
</dbReference>
<dbReference type="RefSeq" id="WP_387909092.1">
    <property type="nucleotide sequence ID" value="NZ_JBIBEG010000019.1"/>
</dbReference>
<dbReference type="Proteomes" id="UP001602322">
    <property type="component" value="Unassembled WGS sequence"/>
</dbReference>
<comment type="caution">
    <text evidence="3">The sequence shown here is derived from an EMBL/GenBank/DDBJ whole genome shotgun (WGS) entry which is preliminary data.</text>
</comment>
<dbReference type="InterPro" id="IPR014729">
    <property type="entry name" value="Rossmann-like_a/b/a_fold"/>
</dbReference>
<dbReference type="InterPro" id="IPR006015">
    <property type="entry name" value="Universal_stress_UspA"/>
</dbReference>
<comment type="similarity">
    <text evidence="1">Belongs to the universal stress protein A family.</text>
</comment>
<reference evidence="3 4" key="1">
    <citation type="submission" date="2024-10" db="EMBL/GenBank/DDBJ databases">
        <title>The Natural Products Discovery Center: Release of the First 8490 Sequenced Strains for Exploring Actinobacteria Biosynthetic Diversity.</title>
        <authorList>
            <person name="Kalkreuter E."/>
            <person name="Kautsar S.A."/>
            <person name="Yang D."/>
            <person name="Bader C.D."/>
            <person name="Teijaro C.N."/>
            <person name="Fluegel L."/>
            <person name="Davis C.M."/>
            <person name="Simpson J.R."/>
            <person name="Lauterbach L."/>
            <person name="Steele A.D."/>
            <person name="Gui C."/>
            <person name="Meng S."/>
            <person name="Li G."/>
            <person name="Viehrig K."/>
            <person name="Ye F."/>
            <person name="Su P."/>
            <person name="Kiefer A.F."/>
            <person name="Nichols A."/>
            <person name="Cepeda A.J."/>
            <person name="Yan W."/>
            <person name="Fan B."/>
            <person name="Jiang Y."/>
            <person name="Adhikari A."/>
            <person name="Zheng C.-J."/>
            <person name="Schuster L."/>
            <person name="Cowan T.M."/>
            <person name="Smanski M.J."/>
            <person name="Chevrette M.G."/>
            <person name="De Carvalho L.P.S."/>
            <person name="Shen B."/>
        </authorList>
    </citation>
    <scope>NUCLEOTIDE SEQUENCE [LARGE SCALE GENOMIC DNA]</scope>
    <source>
        <strain evidence="3 4">NPDC012540</strain>
    </source>
</reference>
<proteinExistence type="inferred from homology"/>
<organism evidence="3 4">
    <name type="scientific">Streptomyces argenteolus</name>
    <dbReference type="NCBI Taxonomy" id="67274"/>
    <lineage>
        <taxon>Bacteria</taxon>
        <taxon>Bacillati</taxon>
        <taxon>Actinomycetota</taxon>
        <taxon>Actinomycetes</taxon>
        <taxon>Kitasatosporales</taxon>
        <taxon>Streptomycetaceae</taxon>
        <taxon>Streptomyces</taxon>
    </lineage>
</organism>
<feature type="domain" description="UspA" evidence="2">
    <location>
        <begin position="6"/>
        <end position="140"/>
    </location>
</feature>
<dbReference type="SUPFAM" id="SSF52402">
    <property type="entry name" value="Adenine nucleotide alpha hydrolases-like"/>
    <property type="match status" value="2"/>
</dbReference>
<dbReference type="PANTHER" id="PTHR46553">
    <property type="entry name" value="ADENINE NUCLEOTIDE ALPHA HYDROLASES-LIKE SUPERFAMILY PROTEIN"/>
    <property type="match status" value="1"/>
</dbReference>
<dbReference type="PANTHER" id="PTHR46553:SF3">
    <property type="entry name" value="ADENINE NUCLEOTIDE ALPHA HYDROLASES-LIKE SUPERFAMILY PROTEIN"/>
    <property type="match status" value="1"/>
</dbReference>
<evidence type="ECO:0000313" key="4">
    <source>
        <dbReference type="Proteomes" id="UP001602322"/>
    </source>
</evidence>
<gene>
    <name evidence="3" type="ORF">ACFY8O_33650</name>
</gene>
<keyword evidence="4" id="KW-1185">Reference proteome</keyword>
<dbReference type="InterPro" id="IPR006016">
    <property type="entry name" value="UspA"/>
</dbReference>
<evidence type="ECO:0000256" key="1">
    <source>
        <dbReference type="ARBA" id="ARBA00008791"/>
    </source>
</evidence>
<accession>A0ABW6XGJ5</accession>
<evidence type="ECO:0000313" key="3">
    <source>
        <dbReference type="EMBL" id="MFF5900844.1"/>
    </source>
</evidence>
<evidence type="ECO:0000259" key="2">
    <source>
        <dbReference type="Pfam" id="PF00582"/>
    </source>
</evidence>